<evidence type="ECO:0008006" key="5">
    <source>
        <dbReference type="Google" id="ProtNLM"/>
    </source>
</evidence>
<dbReference type="Pfam" id="PF00866">
    <property type="entry name" value="Ring_hydroxyl_B"/>
    <property type="match status" value="1"/>
</dbReference>
<dbReference type="RefSeq" id="WP_147847622.1">
    <property type="nucleotide sequence ID" value="NZ_VDUZ01000014.1"/>
</dbReference>
<evidence type="ECO:0000256" key="2">
    <source>
        <dbReference type="ARBA" id="ARBA00023002"/>
    </source>
</evidence>
<reference evidence="3 4" key="1">
    <citation type="submission" date="2019-06" db="EMBL/GenBank/DDBJ databases">
        <title>New taxonomy in bacterial strain CC-CFT640, isolated from vineyard.</title>
        <authorList>
            <person name="Lin S.-Y."/>
            <person name="Tsai C.-F."/>
            <person name="Young C.-C."/>
        </authorList>
    </citation>
    <scope>NUCLEOTIDE SEQUENCE [LARGE SCALE GENOMIC DNA]</scope>
    <source>
        <strain evidence="3 4">CC-CFT640</strain>
    </source>
</reference>
<dbReference type="EMBL" id="VDUZ01000014">
    <property type="protein sequence ID" value="TXL75408.1"/>
    <property type="molecule type" value="Genomic_DNA"/>
</dbReference>
<dbReference type="InterPro" id="IPR032710">
    <property type="entry name" value="NTF2-like_dom_sf"/>
</dbReference>
<accession>A0A5C8PMY2</accession>
<dbReference type="GO" id="GO:0016491">
    <property type="term" value="F:oxidoreductase activity"/>
    <property type="evidence" value="ECO:0007669"/>
    <property type="project" value="UniProtKB-KW"/>
</dbReference>
<dbReference type="AlphaFoldDB" id="A0A5C8PMY2"/>
<evidence type="ECO:0000256" key="1">
    <source>
        <dbReference type="ARBA" id="ARBA00009570"/>
    </source>
</evidence>
<dbReference type="InterPro" id="IPR000391">
    <property type="entry name" value="Rng_hydr_dOase-bsu"/>
</dbReference>
<comment type="similarity">
    <text evidence="1">Belongs to the bacterial ring-hydroxylating dioxygenase beta subunit family.</text>
</comment>
<dbReference type="CDD" id="cd00667">
    <property type="entry name" value="ring_hydroxylating_dioxygenases_beta"/>
    <property type="match status" value="1"/>
</dbReference>
<comment type="caution">
    <text evidence="3">The sequence shown here is derived from an EMBL/GenBank/DDBJ whole genome shotgun (WGS) entry which is preliminary data.</text>
</comment>
<organism evidence="3 4">
    <name type="scientific">Vineibacter terrae</name>
    <dbReference type="NCBI Taxonomy" id="2586908"/>
    <lineage>
        <taxon>Bacteria</taxon>
        <taxon>Pseudomonadati</taxon>
        <taxon>Pseudomonadota</taxon>
        <taxon>Alphaproteobacteria</taxon>
        <taxon>Hyphomicrobiales</taxon>
        <taxon>Vineibacter</taxon>
    </lineage>
</organism>
<dbReference type="PANTHER" id="PTHR41534:SF2">
    <property type="entry name" value="3-PHENYLPROPIONATE_CINNAMIC ACID DIOXYGENASE SUBUNIT BETA"/>
    <property type="match status" value="1"/>
</dbReference>
<dbReference type="PANTHER" id="PTHR41534">
    <property type="entry name" value="BLR3401 PROTEIN"/>
    <property type="match status" value="1"/>
</dbReference>
<evidence type="ECO:0000313" key="4">
    <source>
        <dbReference type="Proteomes" id="UP000321638"/>
    </source>
</evidence>
<dbReference type="Proteomes" id="UP000321638">
    <property type="component" value="Unassembled WGS sequence"/>
</dbReference>
<gene>
    <name evidence="3" type="ORF">FHP25_14295</name>
</gene>
<keyword evidence="4" id="KW-1185">Reference proteome</keyword>
<name>A0A5C8PMY2_9HYPH</name>
<sequence>MSATELATARPLLVPEPLRREIEAFLYLEARLADESRYAEWEKLVADDMHYWVPKGAADYDPAERLSYINDNRPRLATRIRQLMTGVRHAQTPPSPMRRIVSNIEVLAIDDVAGTYTVGSNFVLYELAVQSGATLRVWPGRVTHRLRRVGGELRMSQKIVELVTATAPQWNMAFLI</sequence>
<dbReference type="Gene3D" id="3.10.450.50">
    <property type="match status" value="1"/>
</dbReference>
<evidence type="ECO:0000313" key="3">
    <source>
        <dbReference type="EMBL" id="TXL75408.1"/>
    </source>
</evidence>
<dbReference type="OrthoDB" id="7446267at2"/>
<dbReference type="SUPFAM" id="SSF54427">
    <property type="entry name" value="NTF2-like"/>
    <property type="match status" value="1"/>
</dbReference>
<dbReference type="GO" id="GO:0019380">
    <property type="term" value="P:3-phenylpropionate catabolic process"/>
    <property type="evidence" value="ECO:0007669"/>
    <property type="project" value="TreeGrafter"/>
</dbReference>
<keyword evidence="2" id="KW-0560">Oxidoreductase</keyword>
<proteinExistence type="inferred from homology"/>
<protein>
    <recommendedName>
        <fullName evidence="5">Aromatic-ring-hydroxylating dioxygenase subunit beta</fullName>
    </recommendedName>
</protein>